<dbReference type="PANTHER" id="PTHR43877">
    <property type="entry name" value="AMINOALKYLPHOSPHONATE N-ACETYLTRANSFERASE-RELATED-RELATED"/>
    <property type="match status" value="1"/>
</dbReference>
<dbReference type="GO" id="GO:0016747">
    <property type="term" value="F:acyltransferase activity, transferring groups other than amino-acyl groups"/>
    <property type="evidence" value="ECO:0007669"/>
    <property type="project" value="InterPro"/>
</dbReference>
<accession>A9CWV3</accession>
<dbReference type="Pfam" id="PF00583">
    <property type="entry name" value="Acetyltransf_1"/>
    <property type="match status" value="1"/>
</dbReference>
<dbReference type="OrthoDB" id="3389160at2"/>
<evidence type="ECO:0000313" key="4">
    <source>
        <dbReference type="EMBL" id="EDQ35574.1"/>
    </source>
</evidence>
<keyword evidence="5" id="KW-1185">Reference proteome</keyword>
<dbReference type="Gene3D" id="3.40.630.30">
    <property type="match status" value="1"/>
</dbReference>
<name>A9CWV3_HOEPD</name>
<dbReference type="EMBL" id="ABIA03000001">
    <property type="protein sequence ID" value="EDQ35574.1"/>
    <property type="molecule type" value="Genomic_DNA"/>
</dbReference>
<evidence type="ECO:0000259" key="3">
    <source>
        <dbReference type="PROSITE" id="PS51186"/>
    </source>
</evidence>
<comment type="caution">
    <text evidence="4">The sequence shown here is derived from an EMBL/GenBank/DDBJ whole genome shotgun (WGS) entry which is preliminary data.</text>
</comment>
<reference evidence="4 5" key="1">
    <citation type="submission" date="2007-10" db="EMBL/GenBank/DDBJ databases">
        <authorList>
            <person name="Wagner-Dobler I."/>
            <person name="Ferriera S."/>
            <person name="Johnson J."/>
            <person name="Kravitz S."/>
            <person name="Beeson K."/>
            <person name="Sutton G."/>
            <person name="Rogers Y.-H."/>
            <person name="Friedman R."/>
            <person name="Frazier M."/>
            <person name="Venter J.C."/>
        </authorList>
    </citation>
    <scope>NUCLEOTIDE SEQUENCE [LARGE SCALE GENOMIC DNA]</scope>
    <source>
        <strain evidence="4 5">DFL-43</strain>
    </source>
</reference>
<evidence type="ECO:0000256" key="1">
    <source>
        <dbReference type="ARBA" id="ARBA00022679"/>
    </source>
</evidence>
<dbReference type="CDD" id="cd04301">
    <property type="entry name" value="NAT_SF"/>
    <property type="match status" value="1"/>
</dbReference>
<dbReference type="PANTHER" id="PTHR43877:SF2">
    <property type="entry name" value="AMINOALKYLPHOSPHONATE N-ACETYLTRANSFERASE-RELATED"/>
    <property type="match status" value="1"/>
</dbReference>
<feature type="domain" description="N-acetyltransferase" evidence="3">
    <location>
        <begin position="4"/>
        <end position="175"/>
    </location>
</feature>
<dbReference type="RefSeq" id="WP_007199805.1">
    <property type="nucleotide sequence ID" value="NZ_CM002917.1"/>
</dbReference>
<proteinExistence type="predicted"/>
<organism evidence="4 5">
    <name type="scientific">Hoeflea phototrophica (strain DSM 17068 / NCIMB 14078 / DFL-43)</name>
    <dbReference type="NCBI Taxonomy" id="411684"/>
    <lineage>
        <taxon>Bacteria</taxon>
        <taxon>Pseudomonadati</taxon>
        <taxon>Pseudomonadota</taxon>
        <taxon>Alphaproteobacteria</taxon>
        <taxon>Hyphomicrobiales</taxon>
        <taxon>Rhizobiaceae</taxon>
        <taxon>Hoeflea</taxon>
    </lineage>
</organism>
<sequence>MAEIHVQSLAGEALEAHADALAEIIAQTVNDGAAIGFMQPFDEADGRAFFEGQVFPEVRAGRRRLIMAWLDGVPAGSVQLIVTLPANQPHRSEVAKMMVAPAARRRGVGRALMAAVDTAARDLGKRLITLDTRTGDVSEPLYRTAGFVEAGVIPGYALDPDGKQLHATTYMYKTL</sequence>
<protein>
    <submittedName>
        <fullName evidence="4">Sortase</fullName>
    </submittedName>
</protein>
<dbReference type="InterPro" id="IPR016181">
    <property type="entry name" value="Acyl_CoA_acyltransferase"/>
</dbReference>
<evidence type="ECO:0000256" key="2">
    <source>
        <dbReference type="ARBA" id="ARBA00023315"/>
    </source>
</evidence>
<dbReference type="AlphaFoldDB" id="A9CWV3"/>
<dbReference type="STRING" id="411684.HPDFL43_20307"/>
<dbReference type="SUPFAM" id="SSF55729">
    <property type="entry name" value="Acyl-CoA N-acyltransferases (Nat)"/>
    <property type="match status" value="1"/>
</dbReference>
<keyword evidence="2" id="KW-0012">Acyltransferase</keyword>
<evidence type="ECO:0000313" key="5">
    <source>
        <dbReference type="Proteomes" id="UP000004291"/>
    </source>
</evidence>
<dbReference type="HOGENOM" id="CLU_077728_1_1_5"/>
<dbReference type="eggNOG" id="COG0456">
    <property type="taxonomic scope" value="Bacteria"/>
</dbReference>
<dbReference type="PROSITE" id="PS51186">
    <property type="entry name" value="GNAT"/>
    <property type="match status" value="1"/>
</dbReference>
<dbReference type="InterPro" id="IPR050832">
    <property type="entry name" value="Bact_Acetyltransf"/>
</dbReference>
<dbReference type="Proteomes" id="UP000004291">
    <property type="component" value="Chromosome"/>
</dbReference>
<gene>
    <name evidence="4" type="ORF">HPDFL43_20307</name>
</gene>
<dbReference type="InterPro" id="IPR000182">
    <property type="entry name" value="GNAT_dom"/>
</dbReference>
<keyword evidence="1" id="KW-0808">Transferase</keyword>
<reference evidence="4 5" key="2">
    <citation type="submission" date="2012-06" db="EMBL/GenBank/DDBJ databases">
        <authorList>
            <person name="Fiebig A."/>
        </authorList>
    </citation>
    <scope>NUCLEOTIDE SEQUENCE [LARGE SCALE GENOMIC DNA]</scope>
    <source>
        <strain evidence="4 5">DFL-43</strain>
    </source>
</reference>